<organism evidence="2 3">
    <name type="scientific">Mycolicibacterium fluoranthenivorans</name>
    <dbReference type="NCBI Taxonomy" id="258505"/>
    <lineage>
        <taxon>Bacteria</taxon>
        <taxon>Bacillati</taxon>
        <taxon>Actinomycetota</taxon>
        <taxon>Actinomycetes</taxon>
        <taxon>Mycobacteriales</taxon>
        <taxon>Mycobacteriaceae</taxon>
        <taxon>Mycolicibacterium</taxon>
    </lineage>
</organism>
<accession>A0A7X5TWV6</accession>
<gene>
    <name evidence="2" type="ORF">FHU31_001188</name>
</gene>
<evidence type="ECO:0000313" key="2">
    <source>
        <dbReference type="EMBL" id="NIH94232.1"/>
    </source>
</evidence>
<keyword evidence="3" id="KW-1185">Reference proteome</keyword>
<feature type="transmembrane region" description="Helical" evidence="1">
    <location>
        <begin position="140"/>
        <end position="167"/>
    </location>
</feature>
<keyword evidence="1" id="KW-0812">Transmembrane</keyword>
<dbReference type="RefSeq" id="WP_167156697.1">
    <property type="nucleotide sequence ID" value="NZ_JAANOW010000001.1"/>
</dbReference>
<comment type="caution">
    <text evidence="2">The sequence shown here is derived from an EMBL/GenBank/DDBJ whole genome shotgun (WGS) entry which is preliminary data.</text>
</comment>
<keyword evidence="1" id="KW-1133">Transmembrane helix</keyword>
<proteinExistence type="predicted"/>
<reference evidence="2 3" key="1">
    <citation type="submission" date="2020-03" db="EMBL/GenBank/DDBJ databases">
        <title>Sequencing the genomes of 1000 actinobacteria strains.</title>
        <authorList>
            <person name="Klenk H.-P."/>
        </authorList>
    </citation>
    <scope>NUCLEOTIDE SEQUENCE [LARGE SCALE GENOMIC DNA]</scope>
    <source>
        <strain evidence="2 3">DSM 44556</strain>
    </source>
</reference>
<feature type="transmembrane region" description="Helical" evidence="1">
    <location>
        <begin position="72"/>
        <end position="95"/>
    </location>
</feature>
<sequence>MTTPVLLTNPNVEHRFGRPLAVLSLVCSLAHIPLLSTHFTSAPVVTAVMAVLALACIPCARKLWAAPTTQDCVVAAALAAAMVGLHLILALSMSADEYDVPAGLSAHVHHQIGSAGVQSPVPMAATAIHQHMPMNPVVALLFYTATALAVLQIVFNVAAVLSTVAAAKTDQP</sequence>
<evidence type="ECO:0000256" key="1">
    <source>
        <dbReference type="SAM" id="Phobius"/>
    </source>
</evidence>
<dbReference type="AlphaFoldDB" id="A0A7X5TWV6"/>
<protein>
    <submittedName>
        <fullName evidence="2">Uncharacterized protein</fullName>
    </submittedName>
</protein>
<dbReference type="EMBL" id="JAANOW010000001">
    <property type="protein sequence ID" value="NIH94232.1"/>
    <property type="molecule type" value="Genomic_DNA"/>
</dbReference>
<keyword evidence="1" id="KW-0472">Membrane</keyword>
<name>A0A7X5TWV6_9MYCO</name>
<dbReference type="Proteomes" id="UP000547444">
    <property type="component" value="Unassembled WGS sequence"/>
</dbReference>
<feature type="transmembrane region" description="Helical" evidence="1">
    <location>
        <begin position="42"/>
        <end position="60"/>
    </location>
</feature>
<evidence type="ECO:0000313" key="3">
    <source>
        <dbReference type="Proteomes" id="UP000547444"/>
    </source>
</evidence>